<evidence type="ECO:0000256" key="10">
    <source>
        <dbReference type="ARBA" id="ARBA00022960"/>
    </source>
</evidence>
<dbReference type="OrthoDB" id="9804753at2"/>
<dbReference type="InterPro" id="IPR036318">
    <property type="entry name" value="FAD-bd_PCMH-like_sf"/>
</dbReference>
<dbReference type="Proteomes" id="UP000215185">
    <property type="component" value="Chromosome 1"/>
</dbReference>
<dbReference type="Gene3D" id="3.90.78.10">
    <property type="entry name" value="UDP-N-acetylenolpyruvoylglucosamine reductase, C-terminal domain"/>
    <property type="match status" value="1"/>
</dbReference>
<keyword evidence="13 16" id="KW-0131">Cell cycle</keyword>
<keyword evidence="19" id="KW-1185">Reference proteome</keyword>
<dbReference type="PANTHER" id="PTHR21071">
    <property type="entry name" value="UDP-N-ACETYLENOLPYRUVOYLGLUCOSAMINE REDUCTASE"/>
    <property type="match status" value="1"/>
</dbReference>
<evidence type="ECO:0000256" key="1">
    <source>
        <dbReference type="ARBA" id="ARBA00001974"/>
    </source>
</evidence>
<proteinExistence type="inferred from homology"/>
<dbReference type="Gene3D" id="3.30.43.10">
    <property type="entry name" value="Uridine Diphospho-n-acetylenolpyruvylglucosamine Reductase, domain 2"/>
    <property type="match status" value="1"/>
</dbReference>
<dbReference type="PANTHER" id="PTHR21071:SF4">
    <property type="entry name" value="UDP-N-ACETYLENOLPYRUVOYLGLUCOSAMINE REDUCTASE"/>
    <property type="match status" value="1"/>
</dbReference>
<comment type="similarity">
    <text evidence="16">Belongs to the MurB family.</text>
</comment>
<dbReference type="GO" id="GO:0005829">
    <property type="term" value="C:cytosol"/>
    <property type="evidence" value="ECO:0007669"/>
    <property type="project" value="TreeGrafter"/>
</dbReference>
<dbReference type="EMBL" id="LT906439">
    <property type="protein sequence ID" value="SNU87721.1"/>
    <property type="molecule type" value="Genomic_DNA"/>
</dbReference>
<evidence type="ECO:0000256" key="8">
    <source>
        <dbReference type="ARBA" id="ARBA00022827"/>
    </source>
</evidence>
<dbReference type="GO" id="GO:0009252">
    <property type="term" value="P:peptidoglycan biosynthetic process"/>
    <property type="evidence" value="ECO:0007669"/>
    <property type="project" value="UniProtKB-UniRule"/>
</dbReference>
<evidence type="ECO:0000256" key="2">
    <source>
        <dbReference type="ARBA" id="ARBA00003921"/>
    </source>
</evidence>
<dbReference type="InterPro" id="IPR011601">
    <property type="entry name" value="MurB_C"/>
</dbReference>
<dbReference type="GO" id="GO:0071949">
    <property type="term" value="F:FAD binding"/>
    <property type="evidence" value="ECO:0007669"/>
    <property type="project" value="InterPro"/>
</dbReference>
<feature type="active site" evidence="16">
    <location>
        <position position="293"/>
    </location>
</feature>
<evidence type="ECO:0000256" key="13">
    <source>
        <dbReference type="ARBA" id="ARBA00023306"/>
    </source>
</evidence>
<feature type="domain" description="FAD-binding PCMH-type" evidence="17">
    <location>
        <begin position="29"/>
        <end position="209"/>
    </location>
</feature>
<keyword evidence="5 16" id="KW-0963">Cytoplasm</keyword>
<accession>A0A239SQH1</accession>
<keyword evidence="10 16" id="KW-0133">Cell shape</keyword>
<dbReference type="RefSeq" id="WP_018372653.1">
    <property type="nucleotide sequence ID" value="NZ_LT906439.1"/>
</dbReference>
<evidence type="ECO:0000256" key="6">
    <source>
        <dbReference type="ARBA" id="ARBA00022618"/>
    </source>
</evidence>
<comment type="subcellular location">
    <subcellularLocation>
        <location evidence="3 16">Cytoplasm</location>
    </subcellularLocation>
</comment>
<dbReference type="STRING" id="1123308.GCA_000380085_00098"/>
<keyword evidence="14 16" id="KW-0961">Cell wall biogenesis/degradation</keyword>
<dbReference type="eggNOG" id="COG0812">
    <property type="taxonomic scope" value="Bacteria"/>
</dbReference>
<evidence type="ECO:0000256" key="14">
    <source>
        <dbReference type="ARBA" id="ARBA00023316"/>
    </source>
</evidence>
<dbReference type="Pfam" id="PF01565">
    <property type="entry name" value="FAD_binding_4"/>
    <property type="match status" value="1"/>
</dbReference>
<dbReference type="InterPro" id="IPR006094">
    <property type="entry name" value="Oxid_FAD_bind_N"/>
</dbReference>
<dbReference type="Pfam" id="PF02873">
    <property type="entry name" value="MurB_C"/>
    <property type="match status" value="1"/>
</dbReference>
<dbReference type="PROSITE" id="PS51387">
    <property type="entry name" value="FAD_PCMH"/>
    <property type="match status" value="1"/>
</dbReference>
<evidence type="ECO:0000256" key="16">
    <source>
        <dbReference type="HAMAP-Rule" id="MF_00037"/>
    </source>
</evidence>
<dbReference type="InterPro" id="IPR016166">
    <property type="entry name" value="FAD-bd_PCMH"/>
</dbReference>
<comment type="pathway">
    <text evidence="4 16">Cell wall biogenesis; peptidoglycan biosynthesis.</text>
</comment>
<dbReference type="UniPathway" id="UPA00219"/>
<protein>
    <recommendedName>
        <fullName evidence="16">UDP-N-acetylenolpyruvoylglucosamine reductase</fullName>
        <ecNumber evidence="16">1.3.1.98</ecNumber>
    </recommendedName>
    <alternativeName>
        <fullName evidence="16">UDP-N-acetylmuramate dehydrogenase</fullName>
    </alternativeName>
</protein>
<evidence type="ECO:0000256" key="3">
    <source>
        <dbReference type="ARBA" id="ARBA00004496"/>
    </source>
</evidence>
<feature type="active site" evidence="16">
    <location>
        <position position="173"/>
    </location>
</feature>
<dbReference type="EC" id="1.3.1.98" evidence="16"/>
<evidence type="ECO:0000259" key="17">
    <source>
        <dbReference type="PROSITE" id="PS51387"/>
    </source>
</evidence>
<evidence type="ECO:0000313" key="19">
    <source>
        <dbReference type="Proteomes" id="UP000215185"/>
    </source>
</evidence>
<evidence type="ECO:0000256" key="4">
    <source>
        <dbReference type="ARBA" id="ARBA00004752"/>
    </source>
</evidence>
<dbReference type="InterPro" id="IPR016169">
    <property type="entry name" value="FAD-bd_PCMH_sub2"/>
</dbReference>
<evidence type="ECO:0000256" key="11">
    <source>
        <dbReference type="ARBA" id="ARBA00022984"/>
    </source>
</evidence>
<keyword evidence="12 16" id="KW-0560">Oxidoreductase</keyword>
<evidence type="ECO:0000256" key="15">
    <source>
        <dbReference type="ARBA" id="ARBA00048914"/>
    </source>
</evidence>
<comment type="cofactor">
    <cofactor evidence="1 16">
        <name>FAD</name>
        <dbReference type="ChEBI" id="CHEBI:57692"/>
    </cofactor>
</comment>
<dbReference type="KEGG" id="smen:SAMEA4412692_0755"/>
<comment type="catalytic activity">
    <reaction evidence="15 16">
        <text>UDP-N-acetyl-alpha-D-muramate + NADP(+) = UDP-N-acetyl-3-O-(1-carboxyvinyl)-alpha-D-glucosamine + NADPH + H(+)</text>
        <dbReference type="Rhea" id="RHEA:12248"/>
        <dbReference type="ChEBI" id="CHEBI:15378"/>
        <dbReference type="ChEBI" id="CHEBI:57783"/>
        <dbReference type="ChEBI" id="CHEBI:58349"/>
        <dbReference type="ChEBI" id="CHEBI:68483"/>
        <dbReference type="ChEBI" id="CHEBI:70757"/>
        <dbReference type="EC" id="1.3.1.98"/>
    </reaction>
</comment>
<feature type="active site" description="Proton donor" evidence="16">
    <location>
        <position position="223"/>
    </location>
</feature>
<dbReference type="InterPro" id="IPR003170">
    <property type="entry name" value="MurB"/>
</dbReference>
<keyword evidence="11 16" id="KW-0573">Peptidoglycan synthesis</keyword>
<dbReference type="InterPro" id="IPR036635">
    <property type="entry name" value="MurB_C_sf"/>
</dbReference>
<evidence type="ECO:0000256" key="9">
    <source>
        <dbReference type="ARBA" id="ARBA00022857"/>
    </source>
</evidence>
<dbReference type="Gene3D" id="3.30.465.10">
    <property type="match status" value="1"/>
</dbReference>
<name>A0A239SQH1_9STRE</name>
<dbReference type="GO" id="GO:0008762">
    <property type="term" value="F:UDP-N-acetylmuramate dehydrogenase activity"/>
    <property type="evidence" value="ECO:0007669"/>
    <property type="project" value="UniProtKB-UniRule"/>
</dbReference>
<sequence>MLHLDQIQSVFEEIDYKLNEPLKGYTYTKVGGPADVLFFPKNKFELAKIVHYANKQDIPWMVLGNASNIIVRDKGIRGFVIMFDKLNAVTVNGYTIEAEAGANLIQTTRVALYHSLTGFEFACGIPGSIGGAVYMNAGAYGGEVSNILVSAQLLTKEGEVITVEGRDMKFGYRHSMVQDTGAIVISAKFALKPGTYEIIKQEMDRLTHLRELKQPLEYPSCGSVFKRPVGHFAGQLIMEAGLKGRRIGGVEVSEKHAGFMINVADGTASDYEALIAHVIETVEQNSGIRLEREVRIIGE</sequence>
<evidence type="ECO:0000313" key="18">
    <source>
        <dbReference type="EMBL" id="SNU87721.1"/>
    </source>
</evidence>
<comment type="function">
    <text evidence="2 16">Cell wall formation.</text>
</comment>
<organism evidence="18 19">
    <name type="scientific">Streptococcus merionis</name>
    <dbReference type="NCBI Taxonomy" id="400065"/>
    <lineage>
        <taxon>Bacteria</taxon>
        <taxon>Bacillati</taxon>
        <taxon>Bacillota</taxon>
        <taxon>Bacilli</taxon>
        <taxon>Lactobacillales</taxon>
        <taxon>Streptococcaceae</taxon>
        <taxon>Streptococcus</taxon>
    </lineage>
</organism>
<dbReference type="HAMAP" id="MF_00037">
    <property type="entry name" value="MurB"/>
    <property type="match status" value="1"/>
</dbReference>
<reference evidence="18 19" key="1">
    <citation type="submission" date="2017-06" db="EMBL/GenBank/DDBJ databases">
        <authorList>
            <consortium name="Pathogen Informatics"/>
        </authorList>
    </citation>
    <scope>NUCLEOTIDE SEQUENCE [LARGE SCALE GENOMIC DNA]</scope>
    <source>
        <strain evidence="18 19">NCTC13788</strain>
    </source>
</reference>
<evidence type="ECO:0000256" key="12">
    <source>
        <dbReference type="ARBA" id="ARBA00023002"/>
    </source>
</evidence>
<dbReference type="SUPFAM" id="SSF56194">
    <property type="entry name" value="Uridine diphospho-N-Acetylenolpyruvylglucosamine reductase, MurB, C-terminal domain"/>
    <property type="match status" value="1"/>
</dbReference>
<dbReference type="GO" id="GO:0051301">
    <property type="term" value="P:cell division"/>
    <property type="evidence" value="ECO:0007669"/>
    <property type="project" value="UniProtKB-KW"/>
</dbReference>
<evidence type="ECO:0000256" key="7">
    <source>
        <dbReference type="ARBA" id="ARBA00022630"/>
    </source>
</evidence>
<keyword evidence="6 16" id="KW-0132">Cell division</keyword>
<evidence type="ECO:0000256" key="5">
    <source>
        <dbReference type="ARBA" id="ARBA00022490"/>
    </source>
</evidence>
<keyword evidence="7 16" id="KW-0285">Flavoprotein</keyword>
<dbReference type="GO" id="GO:0008360">
    <property type="term" value="P:regulation of cell shape"/>
    <property type="evidence" value="ECO:0007669"/>
    <property type="project" value="UniProtKB-KW"/>
</dbReference>
<dbReference type="NCBIfam" id="NF010480">
    <property type="entry name" value="PRK13905.1"/>
    <property type="match status" value="1"/>
</dbReference>
<dbReference type="InterPro" id="IPR016167">
    <property type="entry name" value="FAD-bd_PCMH_sub1"/>
</dbReference>
<dbReference type="NCBIfam" id="TIGR00179">
    <property type="entry name" value="murB"/>
    <property type="match status" value="1"/>
</dbReference>
<dbReference type="AlphaFoldDB" id="A0A239SQH1"/>
<keyword evidence="8 16" id="KW-0274">FAD</keyword>
<gene>
    <name evidence="16 18" type="primary">murB</name>
    <name evidence="18" type="ORF">SAMEA4412692_00755</name>
</gene>
<keyword evidence="9 16" id="KW-0521">NADP</keyword>
<dbReference type="GO" id="GO:0071555">
    <property type="term" value="P:cell wall organization"/>
    <property type="evidence" value="ECO:0007669"/>
    <property type="project" value="UniProtKB-KW"/>
</dbReference>
<dbReference type="SUPFAM" id="SSF56176">
    <property type="entry name" value="FAD-binding/transporter-associated domain-like"/>
    <property type="match status" value="1"/>
</dbReference>